<evidence type="ECO:0000256" key="1">
    <source>
        <dbReference type="SAM" id="Coils"/>
    </source>
</evidence>
<dbReference type="EMBL" id="JABFTP020000042">
    <property type="protein sequence ID" value="KAL3272213.1"/>
    <property type="molecule type" value="Genomic_DNA"/>
</dbReference>
<feature type="coiled-coil region" evidence="1">
    <location>
        <begin position="373"/>
        <end position="404"/>
    </location>
</feature>
<proteinExistence type="predicted"/>
<keyword evidence="4" id="KW-1185">Reference proteome</keyword>
<protein>
    <recommendedName>
        <fullName evidence="2">Dynein heavy chain linker domain-containing protein</fullName>
    </recommendedName>
</protein>
<gene>
    <name evidence="3" type="ORF">HHI36_022695</name>
</gene>
<sequence length="614" mass="72243">MELFPTSEQLSELFQCLIKDTLALTKPLKLLHNSRVNKFETKCITTYLTQEFVDKLLENINSHVKDIYKSVMRYLKNLNEDLKDIYVKITDCTCVSDLKFEIGCEEIRYYSVYYSRVSLIPEYEFFDMGILMLANFISKLKKSILSIKNNLFDALAAQNYWEMEDIQESFDIIKTRVEIIPITTEQTIETGKYMTWVKAEFIQEASERIAESVLQLASLLEIGILKEDHLALNINVIKELGEIEPLVDENLAMFEQLKFEAEEKLQKHIENVNELTRDVHPILCLLDDMDDILRIRQYLGKINQHLLKIKSIESQISWINDEEVSLSFPKSSYPEFEALKDYVYPFFHLMKLSLDVQRNVSVWLDGQFDLQSYDETKLKIEGYHKELTEIQKDYRKKLRQAQDENLTMRFKGTVDDPDILNWPAPLKICAKTMKLVEDFQPCISLMKIVCNPSLRIRHWKEMSSIAKIDLLPNAGSTLRKLMTYDLKPFLNPLEIISQGASQEQELLEVINAMKEKWLVITLDGESYEETEYLFFKNLNFIIRFCDENIEKIFIISRSAFVAPHKDKIEQFKNDLLKLKDILVIYEMFQDKFFHILRFSFYKNKSRKLARNASV</sequence>
<organism evidence="3 4">
    <name type="scientific">Cryptolaemus montrouzieri</name>
    <dbReference type="NCBI Taxonomy" id="559131"/>
    <lineage>
        <taxon>Eukaryota</taxon>
        <taxon>Metazoa</taxon>
        <taxon>Ecdysozoa</taxon>
        <taxon>Arthropoda</taxon>
        <taxon>Hexapoda</taxon>
        <taxon>Insecta</taxon>
        <taxon>Pterygota</taxon>
        <taxon>Neoptera</taxon>
        <taxon>Endopterygota</taxon>
        <taxon>Coleoptera</taxon>
        <taxon>Polyphaga</taxon>
        <taxon>Cucujiformia</taxon>
        <taxon>Coccinelloidea</taxon>
        <taxon>Coccinellidae</taxon>
        <taxon>Scymninae</taxon>
        <taxon>Scymnini</taxon>
        <taxon>Cryptolaemus</taxon>
    </lineage>
</organism>
<dbReference type="AlphaFoldDB" id="A0ABD2N0J2"/>
<feature type="domain" description="Dynein heavy chain linker" evidence="2">
    <location>
        <begin position="338"/>
        <end position="594"/>
    </location>
</feature>
<comment type="caution">
    <text evidence="3">The sequence shown here is derived from an EMBL/GenBank/DDBJ whole genome shotgun (WGS) entry which is preliminary data.</text>
</comment>
<dbReference type="InterPro" id="IPR026983">
    <property type="entry name" value="DHC"/>
</dbReference>
<dbReference type="Pfam" id="PF08393">
    <property type="entry name" value="DHC_N2"/>
    <property type="match status" value="1"/>
</dbReference>
<dbReference type="Gene3D" id="1.10.287.2620">
    <property type="match status" value="1"/>
</dbReference>
<reference evidence="3 4" key="1">
    <citation type="journal article" date="2021" name="BMC Biol.">
        <title>Horizontally acquired antibacterial genes associated with adaptive radiation of ladybird beetles.</title>
        <authorList>
            <person name="Li H.S."/>
            <person name="Tang X.F."/>
            <person name="Huang Y.H."/>
            <person name="Xu Z.Y."/>
            <person name="Chen M.L."/>
            <person name="Du X.Y."/>
            <person name="Qiu B.Y."/>
            <person name="Chen P.T."/>
            <person name="Zhang W."/>
            <person name="Slipinski A."/>
            <person name="Escalona H.E."/>
            <person name="Waterhouse R.M."/>
            <person name="Zwick A."/>
            <person name="Pang H."/>
        </authorList>
    </citation>
    <scope>NUCLEOTIDE SEQUENCE [LARGE SCALE GENOMIC DNA]</scope>
    <source>
        <strain evidence="3">SYSU2018</strain>
    </source>
</reference>
<dbReference type="InterPro" id="IPR013602">
    <property type="entry name" value="Dynein_heavy_linker"/>
</dbReference>
<evidence type="ECO:0000259" key="2">
    <source>
        <dbReference type="Pfam" id="PF08393"/>
    </source>
</evidence>
<dbReference type="Proteomes" id="UP001516400">
    <property type="component" value="Unassembled WGS sequence"/>
</dbReference>
<name>A0ABD2N0J2_9CUCU</name>
<dbReference type="PANTHER" id="PTHR45703">
    <property type="entry name" value="DYNEIN HEAVY CHAIN"/>
    <property type="match status" value="1"/>
</dbReference>
<dbReference type="PANTHER" id="PTHR45703:SF1">
    <property type="entry name" value="DYNEINS HEAVY CHAIN"/>
    <property type="match status" value="1"/>
</dbReference>
<accession>A0ABD2N0J2</accession>
<keyword evidence="1" id="KW-0175">Coiled coil</keyword>
<evidence type="ECO:0000313" key="4">
    <source>
        <dbReference type="Proteomes" id="UP001516400"/>
    </source>
</evidence>
<evidence type="ECO:0000313" key="3">
    <source>
        <dbReference type="EMBL" id="KAL3272213.1"/>
    </source>
</evidence>